<evidence type="ECO:0000256" key="5">
    <source>
        <dbReference type="RuleBase" id="RU363050"/>
    </source>
</evidence>
<dbReference type="GO" id="GO:0051225">
    <property type="term" value="P:spindle assembly"/>
    <property type="evidence" value="ECO:0007669"/>
    <property type="project" value="TreeGrafter"/>
</dbReference>
<keyword evidence="4 5" id="KW-0206">Cytoskeleton</keyword>
<dbReference type="InterPro" id="IPR040457">
    <property type="entry name" value="GCP_C"/>
</dbReference>
<evidence type="ECO:0000256" key="2">
    <source>
        <dbReference type="ARBA" id="ARBA00022490"/>
    </source>
</evidence>
<name>A0A507B766_9PEZI</name>
<dbReference type="AlphaFoldDB" id="A0A507B766"/>
<dbReference type="EMBL" id="SKBQ01000024">
    <property type="protein sequence ID" value="TPX14976.1"/>
    <property type="molecule type" value="Genomic_DNA"/>
</dbReference>
<feature type="region of interest" description="Disordered" evidence="6">
    <location>
        <begin position="70"/>
        <end position="97"/>
    </location>
</feature>
<feature type="domain" description="Gamma tubulin complex component protein N-terminal" evidence="8">
    <location>
        <begin position="171"/>
        <end position="579"/>
    </location>
</feature>
<dbReference type="GO" id="GO:0007020">
    <property type="term" value="P:microtubule nucleation"/>
    <property type="evidence" value="ECO:0007669"/>
    <property type="project" value="InterPro"/>
</dbReference>
<dbReference type="GO" id="GO:0005816">
    <property type="term" value="C:spindle pole body"/>
    <property type="evidence" value="ECO:0007669"/>
    <property type="project" value="UniProtKB-ARBA"/>
</dbReference>
<accession>A0A507B766</accession>
<keyword evidence="2 5" id="KW-0963">Cytoplasm</keyword>
<dbReference type="InterPro" id="IPR042241">
    <property type="entry name" value="GCP_C_sf"/>
</dbReference>
<dbReference type="GO" id="GO:0043015">
    <property type="term" value="F:gamma-tubulin binding"/>
    <property type="evidence" value="ECO:0007669"/>
    <property type="project" value="InterPro"/>
</dbReference>
<dbReference type="InParanoid" id="A0A507B766"/>
<comment type="caution">
    <text evidence="9">The sequence shown here is derived from an EMBL/GenBank/DDBJ whole genome shotgun (WGS) entry which is preliminary data.</text>
</comment>
<dbReference type="PANTHER" id="PTHR19302">
    <property type="entry name" value="GAMMA TUBULIN COMPLEX PROTEIN"/>
    <property type="match status" value="1"/>
</dbReference>
<dbReference type="FunFam" id="1.20.120.1900:FF:000013">
    <property type="entry name" value="Spindle pole body component"/>
    <property type="match status" value="1"/>
</dbReference>
<organism evidence="9 10">
    <name type="scientific">Thyridium curvatum</name>
    <dbReference type="NCBI Taxonomy" id="1093900"/>
    <lineage>
        <taxon>Eukaryota</taxon>
        <taxon>Fungi</taxon>
        <taxon>Dikarya</taxon>
        <taxon>Ascomycota</taxon>
        <taxon>Pezizomycotina</taxon>
        <taxon>Sordariomycetes</taxon>
        <taxon>Sordariomycetidae</taxon>
        <taxon>Thyridiales</taxon>
        <taxon>Thyridiaceae</taxon>
        <taxon>Thyridium</taxon>
    </lineage>
</organism>
<dbReference type="PANTHER" id="PTHR19302:SF70">
    <property type="entry name" value="GAMMA-TUBULIN COMPLEX COMPONENT 6"/>
    <property type="match status" value="1"/>
</dbReference>
<evidence type="ECO:0000256" key="6">
    <source>
        <dbReference type="SAM" id="MobiDB-lite"/>
    </source>
</evidence>
<evidence type="ECO:0000313" key="9">
    <source>
        <dbReference type="EMBL" id="TPX14976.1"/>
    </source>
</evidence>
<sequence>MESVQPGDVFAIPDFRETCESLEISRPALPKEASFFALRNSFDEGPFEVPQDPAHNVGFFKLPPGLEGQNENDAGVVGVERSPPQAENDPSVSKGAHDDEDLWLAESTLIARPPQYQTWDGFNAPDSRIQAPLFITEQGPGVFDALLESQGQTSSASGSSLVTTREYCACLLALALGRGSILFSWDSVKKSFVSELDTPRVTGCSAETIQGLQEMCLACGNYTRFLKMSAEKMHTTHASPSKVAVADLVDQLLLVIQSELGARGQEVVSLLQLQAAVRPVFSILGHFRSLVRKLSKMRSDEEIISLLFEQSQVTEHRDSFLRDATQEMLQSISRPWLDFAAEWTGLKAESGTRMSKTGPSKSFVKVANKSWIDDAGFDLEEPDYIFDESNMPSFIPADIAQLMFQTGQNLRFLWEYHPDHPLSDISTVDAASPPLLQWQFDWTAISRVEHKALAYEAALKKAIRERSLTGHQSRTTDQAAASAIGPFQIFGRGEDEIQQFVLTSMEEFDKDPPHTRDDKFGQLLRHRLFRGSQLVSTRPAAALATFNPHRSLIPLLSFGPIISCQSRVVNQECLRVLFNAHNLRQHLSVQKDFQLLGNGVFCSRISHALFDPEMDTAEREAGVALTGGAMGLRLSGRQTWPPASSELRLALMGVLSETYQGRQAASKNAPLKHAELPGDMSFAVRNLSNEEMEACMDPHSLEAMDFLRLSYKPPSTLLPIITPVILVKYDKIFKLLLRVLRMLYVANQLFRDMSTLAASGTHELDDTSLRFRIEAHHFVSCITTYFFDTGIAKPWSRFQTWLDSIELALRDEDAAVAADCGPDTLREHHERTLDQIMQTLLLRKRQQPVLELLEDIFRLILQFSQRHGSLTHGELQGTAPQGQGIEELYASFRKKVGVFLTVCRGLSEKRNATAKGHHKRDPEDRAGEDDADANTIDRLVLLLDMTDYHLRRRPA</sequence>
<keyword evidence="10" id="KW-1185">Reference proteome</keyword>
<dbReference type="Pfam" id="PF04130">
    <property type="entry name" value="GCP_C_terminal"/>
    <property type="match status" value="1"/>
</dbReference>
<comment type="similarity">
    <text evidence="1 5">Belongs to the TUBGCP family.</text>
</comment>
<dbReference type="GO" id="GO:0051011">
    <property type="term" value="F:microtubule minus-end binding"/>
    <property type="evidence" value="ECO:0007669"/>
    <property type="project" value="TreeGrafter"/>
</dbReference>
<dbReference type="GO" id="GO:0051321">
    <property type="term" value="P:meiotic cell cycle"/>
    <property type="evidence" value="ECO:0007669"/>
    <property type="project" value="TreeGrafter"/>
</dbReference>
<comment type="subcellular location">
    <subcellularLocation>
        <location evidence="5">Cytoplasm</location>
        <location evidence="5">Cytoskeleton</location>
        <location evidence="5">Microtubule organizing center</location>
    </subcellularLocation>
</comment>
<dbReference type="GO" id="GO:0000930">
    <property type="term" value="C:gamma-tubulin complex"/>
    <property type="evidence" value="ECO:0007669"/>
    <property type="project" value="TreeGrafter"/>
</dbReference>
<dbReference type="InterPro" id="IPR041470">
    <property type="entry name" value="GCP_N"/>
</dbReference>
<dbReference type="GeneID" id="41972253"/>
<feature type="region of interest" description="Disordered" evidence="6">
    <location>
        <begin position="911"/>
        <end position="930"/>
    </location>
</feature>
<evidence type="ECO:0000256" key="3">
    <source>
        <dbReference type="ARBA" id="ARBA00022701"/>
    </source>
</evidence>
<evidence type="ECO:0000256" key="1">
    <source>
        <dbReference type="ARBA" id="ARBA00010337"/>
    </source>
</evidence>
<keyword evidence="3 5" id="KW-0493">Microtubule</keyword>
<evidence type="ECO:0000259" key="8">
    <source>
        <dbReference type="Pfam" id="PF17681"/>
    </source>
</evidence>
<proteinExistence type="inferred from homology"/>
<reference evidence="9 10" key="1">
    <citation type="submission" date="2019-06" db="EMBL/GenBank/DDBJ databases">
        <title>Draft genome sequence of the filamentous fungus Phialemoniopsis curvata isolated from diesel fuel.</title>
        <authorList>
            <person name="Varaljay V.A."/>
            <person name="Lyon W.J."/>
            <person name="Crouch A.L."/>
            <person name="Drake C.E."/>
            <person name="Hollomon J.M."/>
            <person name="Nadeau L.J."/>
            <person name="Nunn H.S."/>
            <person name="Stevenson B.S."/>
            <person name="Bojanowski C.L."/>
            <person name="Crookes-Goodson W.J."/>
        </authorList>
    </citation>
    <scope>NUCLEOTIDE SEQUENCE [LARGE SCALE GENOMIC DNA]</scope>
    <source>
        <strain evidence="9 10">D216</strain>
    </source>
</reference>
<gene>
    <name evidence="9" type="ORF">E0L32_004806</name>
</gene>
<dbReference type="InterPro" id="IPR007259">
    <property type="entry name" value="GCP"/>
</dbReference>
<dbReference type="Pfam" id="PF17681">
    <property type="entry name" value="GCP_N_terminal"/>
    <property type="match status" value="1"/>
</dbReference>
<dbReference type="GO" id="GO:0000922">
    <property type="term" value="C:spindle pole"/>
    <property type="evidence" value="ECO:0007669"/>
    <property type="project" value="InterPro"/>
</dbReference>
<dbReference type="GO" id="GO:0005874">
    <property type="term" value="C:microtubule"/>
    <property type="evidence" value="ECO:0007669"/>
    <property type="project" value="UniProtKB-KW"/>
</dbReference>
<evidence type="ECO:0000259" key="7">
    <source>
        <dbReference type="Pfam" id="PF04130"/>
    </source>
</evidence>
<dbReference type="OrthoDB" id="775571at2759"/>
<evidence type="ECO:0000313" key="10">
    <source>
        <dbReference type="Proteomes" id="UP000319257"/>
    </source>
</evidence>
<dbReference type="Proteomes" id="UP000319257">
    <property type="component" value="Unassembled WGS sequence"/>
</dbReference>
<dbReference type="RefSeq" id="XP_030996687.1">
    <property type="nucleotide sequence ID" value="XM_031139257.1"/>
</dbReference>
<dbReference type="STRING" id="1093900.A0A507B766"/>
<feature type="domain" description="Gamma tubulin complex component C-terminal" evidence="7">
    <location>
        <begin position="583"/>
        <end position="948"/>
    </location>
</feature>
<protein>
    <recommendedName>
        <fullName evidence="5">Spindle pole body component</fullName>
    </recommendedName>
</protein>
<dbReference type="GO" id="GO:0000278">
    <property type="term" value="P:mitotic cell cycle"/>
    <property type="evidence" value="ECO:0007669"/>
    <property type="project" value="TreeGrafter"/>
</dbReference>
<dbReference type="Gene3D" id="1.20.120.1900">
    <property type="entry name" value="Gamma-tubulin complex, C-terminal domain"/>
    <property type="match status" value="1"/>
</dbReference>
<dbReference type="GO" id="GO:0031122">
    <property type="term" value="P:cytoplasmic microtubule organization"/>
    <property type="evidence" value="ECO:0007669"/>
    <property type="project" value="TreeGrafter"/>
</dbReference>
<evidence type="ECO:0000256" key="4">
    <source>
        <dbReference type="ARBA" id="ARBA00023212"/>
    </source>
</evidence>